<evidence type="ECO:0000313" key="4">
    <source>
        <dbReference type="Proteomes" id="UP000078263"/>
    </source>
</evidence>
<accession>A0A192D1Q4</accession>
<sequence>MVGMYLLAPALQAQVGVPEYSIACDRGEGDACYNLGLLYYEGWGLIQDKWKGMALFAKGCDRGSARACYNLGAIYANGDPVGQDRVKAKMYMRRALSLDPGYSQAKQALAALEG</sequence>
<evidence type="ECO:0000313" key="3">
    <source>
        <dbReference type="EMBL" id="ANK11877.1"/>
    </source>
</evidence>
<dbReference type="Gene3D" id="1.25.40.10">
    <property type="entry name" value="Tetratricopeptide repeat domain"/>
    <property type="match status" value="1"/>
</dbReference>
<gene>
    <name evidence="3" type="ORF">A9D12_01750</name>
</gene>
<keyword evidence="2" id="KW-0677">Repeat</keyword>
<name>A0A192D1Q4_9SPHN</name>
<comment type="similarity">
    <text evidence="1">Belongs to the hcp beta-lactamase family.</text>
</comment>
<keyword evidence="4" id="KW-1185">Reference proteome</keyword>
<dbReference type="KEGG" id="pns:A9D12_01750"/>
<dbReference type="EMBL" id="CP016033">
    <property type="protein sequence ID" value="ANK11877.1"/>
    <property type="molecule type" value="Genomic_DNA"/>
</dbReference>
<proteinExistence type="inferred from homology"/>
<dbReference type="InterPro" id="IPR011990">
    <property type="entry name" value="TPR-like_helical_dom_sf"/>
</dbReference>
<dbReference type="Pfam" id="PF08238">
    <property type="entry name" value="Sel1"/>
    <property type="match status" value="2"/>
</dbReference>
<dbReference type="InterPro" id="IPR006597">
    <property type="entry name" value="Sel1-like"/>
</dbReference>
<dbReference type="SUPFAM" id="SSF81901">
    <property type="entry name" value="HCP-like"/>
    <property type="match status" value="1"/>
</dbReference>
<dbReference type="PANTHER" id="PTHR13891">
    <property type="entry name" value="CYTOCHROME C OXIDASE ASSEMBLY FACTOR 7"/>
    <property type="match status" value="1"/>
</dbReference>
<protein>
    <submittedName>
        <fullName evidence="3">Uncharacterized protein</fullName>
    </submittedName>
</protein>
<dbReference type="Proteomes" id="UP000078263">
    <property type="component" value="Chromosome"/>
</dbReference>
<reference evidence="3 4" key="1">
    <citation type="submission" date="2016-05" db="EMBL/GenBank/DDBJ databases">
        <title>Compelete Genome Sequence of Bacteriochlorophyll-Synthesizing Bacterium Porphyrobacter neustonensis DSM 9434.</title>
        <authorList>
            <person name="Shi X.-L."/>
            <person name="Wu Y.-H."/>
            <person name="Cheng H."/>
            <person name="Xu L."/>
            <person name="Zhang X.-Q."/>
            <person name="Wang C.-S."/>
            <person name="Xu X.-W."/>
        </authorList>
    </citation>
    <scope>NUCLEOTIDE SEQUENCE [LARGE SCALE GENOMIC DNA]</scope>
    <source>
        <strain evidence="3 4">DSM 9434</strain>
    </source>
</reference>
<dbReference type="STRING" id="1112.A9D12_01750"/>
<evidence type="ECO:0000256" key="2">
    <source>
        <dbReference type="ARBA" id="ARBA00022737"/>
    </source>
</evidence>
<dbReference type="InterPro" id="IPR040239">
    <property type="entry name" value="HcpB-like"/>
</dbReference>
<organism evidence="3 4">
    <name type="scientific">Erythrobacter neustonensis</name>
    <dbReference type="NCBI Taxonomy" id="1112"/>
    <lineage>
        <taxon>Bacteria</taxon>
        <taxon>Pseudomonadati</taxon>
        <taxon>Pseudomonadota</taxon>
        <taxon>Alphaproteobacteria</taxon>
        <taxon>Sphingomonadales</taxon>
        <taxon>Erythrobacteraceae</taxon>
        <taxon>Erythrobacter/Porphyrobacter group</taxon>
        <taxon>Erythrobacter</taxon>
    </lineage>
</organism>
<evidence type="ECO:0000256" key="1">
    <source>
        <dbReference type="ARBA" id="ARBA00008486"/>
    </source>
</evidence>
<dbReference type="SMART" id="SM00671">
    <property type="entry name" value="SEL1"/>
    <property type="match status" value="2"/>
</dbReference>
<dbReference type="AlphaFoldDB" id="A0A192D1Q4"/>
<dbReference type="PANTHER" id="PTHR13891:SF1">
    <property type="entry name" value="CYTOCHROME C OXIDASE ASSEMBLY FACTOR 7"/>
    <property type="match status" value="1"/>
</dbReference>